<evidence type="ECO:0000256" key="2">
    <source>
        <dbReference type="ARBA" id="ARBA00004651"/>
    </source>
</evidence>
<keyword evidence="7" id="KW-0256">Endoplasmic reticulum</keyword>
<protein>
    <recommendedName>
        <fullName evidence="10">CASP-like protein</fullName>
    </recommendedName>
</protein>
<feature type="transmembrane region" description="Helical" evidence="10">
    <location>
        <begin position="239"/>
        <end position="260"/>
    </location>
</feature>
<feature type="transmembrane region" description="Helical" evidence="10">
    <location>
        <begin position="33"/>
        <end position="52"/>
    </location>
</feature>
<comment type="similarity">
    <text evidence="4 10">Belongs to the Casparian strip membrane proteins (CASP) family.</text>
</comment>
<comment type="similarity">
    <text evidence="3">Belongs to the RAMP4 family.</text>
</comment>
<keyword evidence="13" id="KW-1185">Reference proteome</keyword>
<dbReference type="GO" id="GO:0005886">
    <property type="term" value="C:plasma membrane"/>
    <property type="evidence" value="ECO:0007669"/>
    <property type="project" value="UniProtKB-SubCell"/>
</dbReference>
<dbReference type="InterPro" id="IPR006702">
    <property type="entry name" value="CASP_dom"/>
</dbReference>
<dbReference type="NCBIfam" id="TIGR01569">
    <property type="entry name" value="A_tha_TIGR01569"/>
    <property type="match status" value="1"/>
</dbReference>
<comment type="subunit">
    <text evidence="10">Homodimer and heterodimers.</text>
</comment>
<evidence type="ECO:0000256" key="3">
    <source>
        <dbReference type="ARBA" id="ARBA00005500"/>
    </source>
</evidence>
<dbReference type="PANTHER" id="PTHR15601:SF0">
    <property type="entry name" value="GEO09675P1"/>
    <property type="match status" value="1"/>
</dbReference>
<evidence type="ECO:0000256" key="6">
    <source>
        <dbReference type="ARBA" id="ARBA00022692"/>
    </source>
</evidence>
<evidence type="ECO:0000259" key="11">
    <source>
        <dbReference type="Pfam" id="PF04535"/>
    </source>
</evidence>
<evidence type="ECO:0000313" key="12">
    <source>
        <dbReference type="EMBL" id="KHG12114.1"/>
    </source>
</evidence>
<sequence length="269" mass="28602">MSYLGVGVSPGNVPVYHGTNLKVIDRRVRVAELVLRCLICGLSVLAAVLVGTDTQIKEIFTIQKRARFTDMKALVFLVAANGITAAYSLVQGVRCVVGMGRGSVLFSKPLALAIFSGDQALAYLNLAAVGAAAQSAAFAKLGQTKLQWMVICNMYGKFCNQVGEGIAVSLLVSICMVGLSCISAFGLFRLYGSNKAKNNSGLITTSKRLAGRKVARFQRNITKRGSVESSAKKGNEYPVGPILLGFFVFVVVGSSLFQIIRTATSKSMA</sequence>
<comment type="caution">
    <text evidence="10">Lacks conserved residue(s) required for the propagation of feature annotation.</text>
</comment>
<evidence type="ECO:0000256" key="7">
    <source>
        <dbReference type="ARBA" id="ARBA00022824"/>
    </source>
</evidence>
<feature type="domain" description="Casparian strip membrane protein" evidence="11">
    <location>
        <begin position="26"/>
        <end position="175"/>
    </location>
</feature>
<dbReference type="InterPro" id="IPR010580">
    <property type="entry name" value="ER_stress-assoc"/>
</dbReference>
<evidence type="ECO:0000256" key="1">
    <source>
        <dbReference type="ARBA" id="ARBA00004389"/>
    </source>
</evidence>
<name>A0A0B0NJW3_GOSAR</name>
<dbReference type="Pfam" id="PF04535">
    <property type="entry name" value="CASP_dom"/>
    <property type="match status" value="1"/>
</dbReference>
<accession>A0A0B0NJW3</accession>
<evidence type="ECO:0000256" key="5">
    <source>
        <dbReference type="ARBA" id="ARBA00022475"/>
    </source>
</evidence>
<feature type="transmembrane region" description="Helical" evidence="10">
    <location>
        <begin position="120"/>
        <end position="141"/>
    </location>
</feature>
<evidence type="ECO:0000313" key="13">
    <source>
        <dbReference type="Proteomes" id="UP000032142"/>
    </source>
</evidence>
<dbReference type="Proteomes" id="UP000032142">
    <property type="component" value="Unassembled WGS sequence"/>
</dbReference>
<gene>
    <name evidence="12" type="ORF">F383_17847</name>
</gene>
<evidence type="ECO:0000256" key="4">
    <source>
        <dbReference type="ARBA" id="ARBA00007651"/>
    </source>
</evidence>
<proteinExistence type="inferred from homology"/>
<evidence type="ECO:0000256" key="8">
    <source>
        <dbReference type="ARBA" id="ARBA00022989"/>
    </source>
</evidence>
<dbReference type="GO" id="GO:0030968">
    <property type="term" value="P:endoplasmic reticulum unfolded protein response"/>
    <property type="evidence" value="ECO:0007669"/>
    <property type="project" value="TreeGrafter"/>
</dbReference>
<dbReference type="EMBL" id="KN397077">
    <property type="protein sequence ID" value="KHG12114.1"/>
    <property type="molecule type" value="Genomic_DNA"/>
</dbReference>
<evidence type="ECO:0000256" key="9">
    <source>
        <dbReference type="ARBA" id="ARBA00023136"/>
    </source>
</evidence>
<feature type="transmembrane region" description="Helical" evidence="10">
    <location>
        <begin position="162"/>
        <end position="188"/>
    </location>
</feature>
<dbReference type="AlphaFoldDB" id="A0A0B0NJW3"/>
<keyword evidence="8 10" id="KW-1133">Transmembrane helix</keyword>
<dbReference type="Pfam" id="PF06624">
    <property type="entry name" value="RAMP4"/>
    <property type="match status" value="1"/>
</dbReference>
<keyword evidence="6 10" id="KW-0812">Transmembrane</keyword>
<reference evidence="13" key="1">
    <citation type="submission" date="2014-09" db="EMBL/GenBank/DDBJ databases">
        <authorList>
            <person name="Mudge J."/>
            <person name="Ramaraj T."/>
            <person name="Lindquist I.E."/>
            <person name="Bharti A.K."/>
            <person name="Sundararajan A."/>
            <person name="Cameron C.T."/>
            <person name="Woodward J.E."/>
            <person name="May G.D."/>
            <person name="Brubaker C."/>
            <person name="Broadhvest J."/>
            <person name="Wilkins T.A."/>
        </authorList>
    </citation>
    <scope>NUCLEOTIDE SEQUENCE</scope>
    <source>
        <strain evidence="13">cv. AKA8401</strain>
    </source>
</reference>
<comment type="subcellular location">
    <subcellularLocation>
        <location evidence="2 10">Cell membrane</location>
        <topology evidence="2 10">Multi-pass membrane protein</topology>
    </subcellularLocation>
    <subcellularLocation>
        <location evidence="1">Endoplasmic reticulum membrane</location>
        <topology evidence="1">Single-pass membrane protein</topology>
    </subcellularLocation>
</comment>
<dbReference type="PANTHER" id="PTHR15601">
    <property type="entry name" value="STRESS ASSOCIATED ENDOPLASMIC RETICULUM PROTEIN SERP1/RAMP4"/>
    <property type="match status" value="1"/>
</dbReference>
<feature type="transmembrane region" description="Helical" evidence="10">
    <location>
        <begin position="73"/>
        <end position="100"/>
    </location>
</feature>
<keyword evidence="9 10" id="KW-0472">Membrane</keyword>
<organism evidence="12 13">
    <name type="scientific">Gossypium arboreum</name>
    <name type="common">Tree cotton</name>
    <name type="synonym">Gossypium nanking</name>
    <dbReference type="NCBI Taxonomy" id="29729"/>
    <lineage>
        <taxon>Eukaryota</taxon>
        <taxon>Viridiplantae</taxon>
        <taxon>Streptophyta</taxon>
        <taxon>Embryophyta</taxon>
        <taxon>Tracheophyta</taxon>
        <taxon>Spermatophyta</taxon>
        <taxon>Magnoliopsida</taxon>
        <taxon>eudicotyledons</taxon>
        <taxon>Gunneridae</taxon>
        <taxon>Pentapetalae</taxon>
        <taxon>rosids</taxon>
        <taxon>malvids</taxon>
        <taxon>Malvales</taxon>
        <taxon>Malvaceae</taxon>
        <taxon>Malvoideae</taxon>
        <taxon>Gossypium</taxon>
    </lineage>
</organism>
<keyword evidence="5 10" id="KW-1003">Cell membrane</keyword>
<dbReference type="InterPro" id="IPR006459">
    <property type="entry name" value="CASP/CASPL"/>
</dbReference>
<evidence type="ECO:0000256" key="10">
    <source>
        <dbReference type="RuleBase" id="RU361233"/>
    </source>
</evidence>
<dbReference type="GO" id="GO:0005789">
    <property type="term" value="C:endoplasmic reticulum membrane"/>
    <property type="evidence" value="ECO:0007669"/>
    <property type="project" value="UniProtKB-SubCell"/>
</dbReference>